<reference evidence="1 2" key="1">
    <citation type="submission" date="2016-10" db="EMBL/GenBank/DDBJ databases">
        <authorList>
            <person name="de Groot N.N."/>
        </authorList>
    </citation>
    <scope>NUCLEOTIDE SEQUENCE [LARGE SCALE GENOMIC DNA]</scope>
    <source>
        <strain evidence="1 2">DSM 17925</strain>
    </source>
</reference>
<dbReference type="OrthoDB" id="5918880at2"/>
<gene>
    <name evidence="1" type="ORF">SAMN04488515_2209</name>
</gene>
<evidence type="ECO:0000313" key="2">
    <source>
        <dbReference type="Proteomes" id="UP000199167"/>
    </source>
</evidence>
<keyword evidence="2" id="KW-1185">Reference proteome</keyword>
<dbReference type="STRING" id="364200.SAMN04488515_2209"/>
<evidence type="ECO:0000313" key="1">
    <source>
        <dbReference type="EMBL" id="SEW31158.1"/>
    </source>
</evidence>
<dbReference type="EMBL" id="FOIZ01000001">
    <property type="protein sequence ID" value="SEW31158.1"/>
    <property type="molecule type" value="Genomic_DNA"/>
</dbReference>
<dbReference type="Pfam" id="PF10649">
    <property type="entry name" value="DUF2478"/>
    <property type="match status" value="1"/>
</dbReference>
<sequence>MNIAYTMAQGRGGIDTLLFAFAQTLAKDGYRTCGTVQINTDNATGPCDMDVRVLPNGPDLRISQNLGAASKGCRLDPMVLEAAVGLVSQSLQTGADILIVNKFGKHEAHGRGFRTVIADALELDVPVLIGVNGLNLDAFKAFVGPDALYLEPRDAILQGWFRKAQTKAQTLHTA</sequence>
<proteinExistence type="predicted"/>
<evidence type="ECO:0008006" key="3">
    <source>
        <dbReference type="Google" id="ProtNLM"/>
    </source>
</evidence>
<dbReference type="AlphaFoldDB" id="A0A1I0QU40"/>
<dbReference type="Proteomes" id="UP000199167">
    <property type="component" value="Unassembled WGS sequence"/>
</dbReference>
<protein>
    <recommendedName>
        <fullName evidence="3">Nucleoside-triphosphatase THEP1</fullName>
    </recommendedName>
</protein>
<organism evidence="1 2">
    <name type="scientific">Cognatiyoonia koreensis</name>
    <dbReference type="NCBI Taxonomy" id="364200"/>
    <lineage>
        <taxon>Bacteria</taxon>
        <taxon>Pseudomonadati</taxon>
        <taxon>Pseudomonadota</taxon>
        <taxon>Alphaproteobacteria</taxon>
        <taxon>Rhodobacterales</taxon>
        <taxon>Paracoccaceae</taxon>
        <taxon>Cognatiyoonia</taxon>
    </lineage>
</organism>
<dbReference type="InterPro" id="IPR018912">
    <property type="entry name" value="DUF2478"/>
</dbReference>
<dbReference type="RefSeq" id="WP_089993922.1">
    <property type="nucleotide sequence ID" value="NZ_FOIZ01000001.1"/>
</dbReference>
<accession>A0A1I0QU40</accession>
<name>A0A1I0QU40_9RHOB</name>